<sequence>MVRSAAFKSSVSSASTVRSVVADIRLEDSTVAGVAFVLAVARLRAFHEFLYNGLLYDPNYQSVVNVQFLMQQLKSHLIMARERHCYLGK</sequence>
<gene>
    <name evidence="1" type="ORF">GPUH_LOCUS19899</name>
</gene>
<keyword evidence="2" id="KW-1185">Reference proteome</keyword>
<name>A0A183EG08_9BILA</name>
<dbReference type="WBParaSite" id="GPUH_0001992401-mRNA-1">
    <property type="protein sequence ID" value="GPUH_0001992401-mRNA-1"/>
    <property type="gene ID" value="GPUH_0001992401"/>
</dbReference>
<protein>
    <submittedName>
        <fullName evidence="3">RUN domain-containing protein</fullName>
    </submittedName>
</protein>
<evidence type="ECO:0000313" key="1">
    <source>
        <dbReference type="EMBL" id="VDN34842.1"/>
    </source>
</evidence>
<accession>A0A183EG08</accession>
<reference evidence="3" key="1">
    <citation type="submission" date="2016-06" db="UniProtKB">
        <authorList>
            <consortium name="WormBaseParasite"/>
        </authorList>
    </citation>
    <scope>IDENTIFICATION</scope>
</reference>
<dbReference type="AlphaFoldDB" id="A0A183EG08"/>
<proteinExistence type="predicted"/>
<evidence type="ECO:0000313" key="2">
    <source>
        <dbReference type="Proteomes" id="UP000271098"/>
    </source>
</evidence>
<evidence type="ECO:0000313" key="3">
    <source>
        <dbReference type="WBParaSite" id="GPUH_0001992401-mRNA-1"/>
    </source>
</evidence>
<organism evidence="3">
    <name type="scientific">Gongylonema pulchrum</name>
    <dbReference type="NCBI Taxonomy" id="637853"/>
    <lineage>
        <taxon>Eukaryota</taxon>
        <taxon>Metazoa</taxon>
        <taxon>Ecdysozoa</taxon>
        <taxon>Nematoda</taxon>
        <taxon>Chromadorea</taxon>
        <taxon>Rhabditida</taxon>
        <taxon>Spirurina</taxon>
        <taxon>Spiruromorpha</taxon>
        <taxon>Spiruroidea</taxon>
        <taxon>Gongylonematidae</taxon>
        <taxon>Gongylonema</taxon>
    </lineage>
</organism>
<dbReference type="EMBL" id="UYRT01089378">
    <property type="protein sequence ID" value="VDN34842.1"/>
    <property type="molecule type" value="Genomic_DNA"/>
</dbReference>
<dbReference type="Proteomes" id="UP000271098">
    <property type="component" value="Unassembled WGS sequence"/>
</dbReference>
<reference evidence="1 2" key="2">
    <citation type="submission" date="2018-11" db="EMBL/GenBank/DDBJ databases">
        <authorList>
            <consortium name="Pathogen Informatics"/>
        </authorList>
    </citation>
    <scope>NUCLEOTIDE SEQUENCE [LARGE SCALE GENOMIC DNA]</scope>
</reference>